<reference evidence="9" key="1">
    <citation type="submission" date="2021-06" db="EMBL/GenBank/DDBJ databases">
        <authorList>
            <consortium name="Wellcome Sanger Institute Data Sharing"/>
        </authorList>
    </citation>
    <scope>NUCLEOTIDE SEQUENCE [LARGE SCALE GENOMIC DNA]</scope>
</reference>
<proteinExistence type="inferred from homology"/>
<dbReference type="Proteomes" id="UP000694620">
    <property type="component" value="Chromosome 3"/>
</dbReference>
<name>A0A8C4XA96_ERPCA</name>
<dbReference type="GO" id="GO:0000049">
    <property type="term" value="F:tRNA binding"/>
    <property type="evidence" value="ECO:0007669"/>
    <property type="project" value="TreeGrafter"/>
</dbReference>
<organism evidence="9 10">
    <name type="scientific">Erpetoichthys calabaricus</name>
    <name type="common">Rope fish</name>
    <name type="synonym">Calamoichthys calabaricus</name>
    <dbReference type="NCBI Taxonomy" id="27687"/>
    <lineage>
        <taxon>Eukaryota</taxon>
        <taxon>Metazoa</taxon>
        <taxon>Chordata</taxon>
        <taxon>Craniata</taxon>
        <taxon>Vertebrata</taxon>
        <taxon>Euteleostomi</taxon>
        <taxon>Actinopterygii</taxon>
        <taxon>Polypteriformes</taxon>
        <taxon>Polypteridae</taxon>
        <taxon>Erpetoichthys</taxon>
    </lineage>
</organism>
<dbReference type="GO" id="GO:0005634">
    <property type="term" value="C:nucleus"/>
    <property type="evidence" value="ECO:0007669"/>
    <property type="project" value="UniProtKB-SubCell"/>
</dbReference>
<dbReference type="AlphaFoldDB" id="A0A8C4XA96"/>
<evidence type="ECO:0000256" key="4">
    <source>
        <dbReference type="ARBA" id="ARBA00009567"/>
    </source>
</evidence>
<gene>
    <name evidence="9" type="primary">elp5</name>
</gene>
<protein>
    <recommendedName>
        <fullName evidence="5">Elongator complex protein 5</fullName>
    </recommendedName>
</protein>
<dbReference type="InterPro" id="IPR019519">
    <property type="entry name" value="Elp5"/>
</dbReference>
<comment type="subcellular location">
    <subcellularLocation>
        <location evidence="2">Cytoplasm</location>
    </subcellularLocation>
    <subcellularLocation>
        <location evidence="1">Nucleus</location>
    </subcellularLocation>
</comment>
<dbReference type="Ensembl" id="ENSECRT00000016472.1">
    <property type="protein sequence ID" value="ENSECRP00000016182.1"/>
    <property type="gene ID" value="ENSECRG00000010804.1"/>
</dbReference>
<comment type="similarity">
    <text evidence="4">Belongs to the ELP5 family.</text>
</comment>
<dbReference type="Pfam" id="PF10483">
    <property type="entry name" value="Elong_Iki1"/>
    <property type="match status" value="1"/>
</dbReference>
<keyword evidence="6" id="KW-0963">Cytoplasm</keyword>
<dbReference type="CDD" id="cd19496">
    <property type="entry name" value="Elp5"/>
    <property type="match status" value="1"/>
</dbReference>
<keyword evidence="8" id="KW-0539">Nucleus</keyword>
<comment type="pathway">
    <text evidence="3">tRNA modification; 5-methoxycarbonylmethyl-2-thiouridine-tRNA biosynthesis.</text>
</comment>
<evidence type="ECO:0000256" key="5">
    <source>
        <dbReference type="ARBA" id="ARBA00020264"/>
    </source>
</evidence>
<evidence type="ECO:0000256" key="6">
    <source>
        <dbReference type="ARBA" id="ARBA00022490"/>
    </source>
</evidence>
<reference evidence="9" key="3">
    <citation type="submission" date="2025-09" db="UniProtKB">
        <authorList>
            <consortium name="Ensembl"/>
        </authorList>
    </citation>
    <scope>IDENTIFICATION</scope>
</reference>
<reference evidence="9" key="2">
    <citation type="submission" date="2025-08" db="UniProtKB">
        <authorList>
            <consortium name="Ensembl"/>
        </authorList>
    </citation>
    <scope>IDENTIFICATION</scope>
</reference>
<dbReference type="PANTHER" id="PTHR15641">
    <property type="entry name" value="ELONGATOR COMPLEX PROTEIN 5"/>
    <property type="match status" value="1"/>
</dbReference>
<keyword evidence="7" id="KW-0819">tRNA processing</keyword>
<accession>A0A8C4XA96</accession>
<dbReference type="PANTHER" id="PTHR15641:SF1">
    <property type="entry name" value="ELONGATOR COMPLEX PROTEIN 5"/>
    <property type="match status" value="1"/>
</dbReference>
<keyword evidence="10" id="KW-1185">Reference proteome</keyword>
<dbReference type="GeneTree" id="ENSGT00390000009210"/>
<dbReference type="GO" id="GO:0033588">
    <property type="term" value="C:elongator holoenzyme complex"/>
    <property type="evidence" value="ECO:0007669"/>
    <property type="project" value="InterPro"/>
</dbReference>
<dbReference type="InterPro" id="IPR027417">
    <property type="entry name" value="P-loop_NTPase"/>
</dbReference>
<dbReference type="UniPathway" id="UPA00988"/>
<evidence type="ECO:0000313" key="10">
    <source>
        <dbReference type="Proteomes" id="UP000694620"/>
    </source>
</evidence>
<evidence type="ECO:0000256" key="7">
    <source>
        <dbReference type="ARBA" id="ARBA00022694"/>
    </source>
</evidence>
<evidence type="ECO:0000256" key="3">
    <source>
        <dbReference type="ARBA" id="ARBA00005043"/>
    </source>
</evidence>
<evidence type="ECO:0000256" key="2">
    <source>
        <dbReference type="ARBA" id="ARBA00004496"/>
    </source>
</evidence>
<dbReference type="Gene3D" id="3.40.50.300">
    <property type="entry name" value="P-loop containing nucleotide triphosphate hydrolases"/>
    <property type="match status" value="1"/>
</dbReference>
<dbReference type="GO" id="GO:0005829">
    <property type="term" value="C:cytosol"/>
    <property type="evidence" value="ECO:0007669"/>
    <property type="project" value="TreeGrafter"/>
</dbReference>
<evidence type="ECO:0000256" key="8">
    <source>
        <dbReference type="ARBA" id="ARBA00023242"/>
    </source>
</evidence>
<evidence type="ECO:0000313" key="9">
    <source>
        <dbReference type="Ensembl" id="ENSECRP00000016182.1"/>
    </source>
</evidence>
<dbReference type="GO" id="GO:0002098">
    <property type="term" value="P:tRNA wobble uridine modification"/>
    <property type="evidence" value="ECO:0007669"/>
    <property type="project" value="InterPro"/>
</dbReference>
<evidence type="ECO:0000256" key="1">
    <source>
        <dbReference type="ARBA" id="ARBA00004123"/>
    </source>
</evidence>
<sequence>MLSEVITGSEGGEGFVLIKDCVQCGGRGLLKSFIKAALLRNETVHVFEFEISQEEMYSGLTDGTSSSLVFHNGYTDPLNWISNEKPFDFSIQSIKSQIDQSKDKESEAKNVILVLDSLSWLLHHIPITDVCQLLQEPKRKESTVKRIIALMHSELHDQGIVGSVSHMANTVVTLSPIPEFTTVNWEVDPYAIGETVQRKKSGKVNREEECYTVQKDFSLIIHHDLHNRKQAIPKPDNTAQVDPAANLTFNLRLSEEERHAKERLSLPFTFSEKNQKMDWESIVGS</sequence>